<proteinExistence type="predicted"/>
<evidence type="ECO:0000256" key="4">
    <source>
        <dbReference type="ARBA" id="ARBA00023014"/>
    </source>
</evidence>
<keyword evidence="3" id="KW-0408">Iron</keyword>
<keyword evidence="1" id="KW-0479">Metal-binding</keyword>
<comment type="caution">
    <text evidence="5">The sequence shown here is derived from an EMBL/GenBank/DDBJ whole genome shotgun (WGS) entry which is preliminary data.</text>
</comment>
<evidence type="ECO:0000256" key="3">
    <source>
        <dbReference type="ARBA" id="ARBA00023004"/>
    </source>
</evidence>
<dbReference type="InterPro" id="IPR039650">
    <property type="entry name" value="HdrA-like"/>
</dbReference>
<evidence type="ECO:0000256" key="2">
    <source>
        <dbReference type="ARBA" id="ARBA00023002"/>
    </source>
</evidence>
<keyword evidence="4" id="KW-0411">Iron-sulfur</keyword>
<dbReference type="GO" id="GO:0046872">
    <property type="term" value="F:metal ion binding"/>
    <property type="evidence" value="ECO:0007669"/>
    <property type="project" value="UniProtKB-KW"/>
</dbReference>
<dbReference type="AlphaFoldDB" id="X0U7R0"/>
<gene>
    <name evidence="5" type="ORF">S01H1_19731</name>
</gene>
<sequence length="178" mass="19174">MESDEVRVGVYVCHCGLNIAGVVDCPDVAAVSADLPGVVVSKDYRYMCSDPGQAMIRNDIAEHNLNRVVVAACSPRMHEPTFRKCVETGGINPFLFEMANIREFDSWCHSGMPEEATEKAKDLVAMAVAKARYLAPLDPLKVPVTPSSLVIGGGVAGIHTALDLADMGHQVYLVERSS</sequence>
<dbReference type="PANTHER" id="PTHR43498">
    <property type="entry name" value="FERREDOXIN:COB-COM HETERODISULFIDE REDUCTASE SUBUNIT A"/>
    <property type="match status" value="1"/>
</dbReference>
<dbReference type="EMBL" id="BARS01010698">
    <property type="protein sequence ID" value="GAF96402.1"/>
    <property type="molecule type" value="Genomic_DNA"/>
</dbReference>
<dbReference type="GO" id="GO:0016491">
    <property type="term" value="F:oxidoreductase activity"/>
    <property type="evidence" value="ECO:0007669"/>
    <property type="project" value="UniProtKB-KW"/>
</dbReference>
<organism evidence="5">
    <name type="scientific">marine sediment metagenome</name>
    <dbReference type="NCBI Taxonomy" id="412755"/>
    <lineage>
        <taxon>unclassified sequences</taxon>
        <taxon>metagenomes</taxon>
        <taxon>ecological metagenomes</taxon>
    </lineage>
</organism>
<reference evidence="5" key="1">
    <citation type="journal article" date="2014" name="Front. Microbiol.">
        <title>High frequency of phylogenetically diverse reductive dehalogenase-homologous genes in deep subseafloor sedimentary metagenomes.</title>
        <authorList>
            <person name="Kawai M."/>
            <person name="Futagami T."/>
            <person name="Toyoda A."/>
            <person name="Takaki Y."/>
            <person name="Nishi S."/>
            <person name="Hori S."/>
            <person name="Arai W."/>
            <person name="Tsubouchi T."/>
            <person name="Morono Y."/>
            <person name="Uchiyama I."/>
            <person name="Ito T."/>
            <person name="Fujiyama A."/>
            <person name="Inagaki F."/>
            <person name="Takami H."/>
        </authorList>
    </citation>
    <scope>NUCLEOTIDE SEQUENCE</scope>
    <source>
        <strain evidence="5">Expedition CK06-06</strain>
    </source>
</reference>
<protein>
    <recommendedName>
        <fullName evidence="6">CoB--CoM heterodisulfide reductase iron-sulfur subunit A family protein</fullName>
    </recommendedName>
</protein>
<dbReference type="GO" id="GO:0051536">
    <property type="term" value="F:iron-sulfur cluster binding"/>
    <property type="evidence" value="ECO:0007669"/>
    <property type="project" value="UniProtKB-KW"/>
</dbReference>
<accession>X0U7R0</accession>
<evidence type="ECO:0008006" key="6">
    <source>
        <dbReference type="Google" id="ProtNLM"/>
    </source>
</evidence>
<evidence type="ECO:0000256" key="1">
    <source>
        <dbReference type="ARBA" id="ARBA00022723"/>
    </source>
</evidence>
<dbReference type="PANTHER" id="PTHR43498:SF1">
    <property type="entry name" value="COB--COM HETERODISULFIDE REDUCTASE IRON-SULFUR SUBUNIT A"/>
    <property type="match status" value="1"/>
</dbReference>
<keyword evidence="2" id="KW-0560">Oxidoreductase</keyword>
<name>X0U7R0_9ZZZZ</name>
<feature type="non-terminal residue" evidence="5">
    <location>
        <position position="178"/>
    </location>
</feature>
<dbReference type="SUPFAM" id="SSF51971">
    <property type="entry name" value="Nucleotide-binding domain"/>
    <property type="match status" value="1"/>
</dbReference>
<evidence type="ECO:0000313" key="5">
    <source>
        <dbReference type="EMBL" id="GAF96402.1"/>
    </source>
</evidence>
<dbReference type="Gene3D" id="3.40.50.720">
    <property type="entry name" value="NAD(P)-binding Rossmann-like Domain"/>
    <property type="match status" value="1"/>
</dbReference>